<gene>
    <name evidence="1" type="ORF">FHS90_004578</name>
</gene>
<dbReference type="AlphaFoldDB" id="A0A839GYD6"/>
<dbReference type="Proteomes" id="UP000563094">
    <property type="component" value="Unassembled WGS sequence"/>
</dbReference>
<comment type="caution">
    <text evidence="1">The sequence shown here is derived from an EMBL/GenBank/DDBJ whole genome shotgun (WGS) entry which is preliminary data.</text>
</comment>
<evidence type="ECO:0000313" key="1">
    <source>
        <dbReference type="EMBL" id="MBA9079837.1"/>
    </source>
</evidence>
<dbReference type="EMBL" id="JACJIQ010000032">
    <property type="protein sequence ID" value="MBA9079837.1"/>
    <property type="molecule type" value="Genomic_DNA"/>
</dbReference>
<proteinExistence type="predicted"/>
<reference evidence="1 2" key="1">
    <citation type="submission" date="2020-08" db="EMBL/GenBank/DDBJ databases">
        <title>Genomic Encyclopedia of Type Strains, Phase IV (KMG-IV): sequencing the most valuable type-strain genomes for metagenomic binning, comparative biology and taxonomic classification.</title>
        <authorList>
            <person name="Goeker M."/>
        </authorList>
    </citation>
    <scope>NUCLEOTIDE SEQUENCE [LARGE SCALE GENOMIC DNA]</scope>
    <source>
        <strain evidence="1 2">DSM 29854</strain>
    </source>
</reference>
<evidence type="ECO:0000313" key="2">
    <source>
        <dbReference type="Proteomes" id="UP000563094"/>
    </source>
</evidence>
<protein>
    <submittedName>
        <fullName evidence="1">Uncharacterized protein</fullName>
    </submittedName>
</protein>
<sequence length="38" mass="4166">MKTYLPAHLTRVLLLGFTAFAGAGFRKTFGAQPGTRLR</sequence>
<organism evidence="1 2">
    <name type="scientific">Rufibacter quisquiliarum</name>
    <dbReference type="NCBI Taxonomy" id="1549639"/>
    <lineage>
        <taxon>Bacteria</taxon>
        <taxon>Pseudomonadati</taxon>
        <taxon>Bacteroidota</taxon>
        <taxon>Cytophagia</taxon>
        <taxon>Cytophagales</taxon>
        <taxon>Hymenobacteraceae</taxon>
        <taxon>Rufibacter</taxon>
    </lineage>
</organism>
<name>A0A839GYD6_9BACT</name>
<accession>A0A839GYD6</accession>
<keyword evidence="2" id="KW-1185">Reference proteome</keyword>